<evidence type="ECO:0000313" key="2">
    <source>
        <dbReference type="EMBL" id="VEP14263.1"/>
    </source>
</evidence>
<protein>
    <recommendedName>
        <fullName evidence="1">DUF6194 domain-containing protein</fullName>
    </recommendedName>
</protein>
<dbReference type="Pfam" id="PF19694">
    <property type="entry name" value="DUF6194"/>
    <property type="match status" value="1"/>
</dbReference>
<keyword evidence="3" id="KW-1185">Reference proteome</keyword>
<evidence type="ECO:0000313" key="3">
    <source>
        <dbReference type="Proteomes" id="UP000320055"/>
    </source>
</evidence>
<feature type="domain" description="DUF6194" evidence="1">
    <location>
        <begin position="7"/>
        <end position="150"/>
    </location>
</feature>
<sequence>MKNAINQSTIETYLLKTYEHINPVNSWGERSYFVNPKMKLKRGSYFATVKSKDGENDKASYLNRPGVFRLNIGLTPEKYEEMFGLRPLRPVKSGVVEGNFDFQALNIFIPHPVYGWCGWIAINNPDEDNFEKSKEYLDVAYKKAFKATMKKLKTT</sequence>
<gene>
    <name evidence="2" type="ORF">H1P_2510008</name>
</gene>
<dbReference type="Proteomes" id="UP000320055">
    <property type="component" value="Unassembled WGS sequence"/>
</dbReference>
<proteinExistence type="predicted"/>
<organism evidence="2 3">
    <name type="scientific">Hyella patelloides LEGE 07179</name>
    <dbReference type="NCBI Taxonomy" id="945734"/>
    <lineage>
        <taxon>Bacteria</taxon>
        <taxon>Bacillati</taxon>
        <taxon>Cyanobacteriota</taxon>
        <taxon>Cyanophyceae</taxon>
        <taxon>Pleurocapsales</taxon>
        <taxon>Hyellaceae</taxon>
        <taxon>Hyella</taxon>
    </lineage>
</organism>
<evidence type="ECO:0000259" key="1">
    <source>
        <dbReference type="Pfam" id="PF19694"/>
    </source>
</evidence>
<dbReference type="RefSeq" id="WP_222427229.1">
    <property type="nucleotide sequence ID" value="NZ_LR213994.1"/>
</dbReference>
<accession>A0A563VS74</accession>
<dbReference type="InterPro" id="IPR045676">
    <property type="entry name" value="DUF6194"/>
</dbReference>
<dbReference type="EMBL" id="CAACVJ010000170">
    <property type="protein sequence ID" value="VEP14263.1"/>
    <property type="molecule type" value="Genomic_DNA"/>
</dbReference>
<dbReference type="AlphaFoldDB" id="A0A563VS74"/>
<reference evidence="2 3" key="1">
    <citation type="submission" date="2019-01" db="EMBL/GenBank/DDBJ databases">
        <authorList>
            <person name="Brito A."/>
        </authorList>
    </citation>
    <scope>NUCLEOTIDE SEQUENCE [LARGE SCALE GENOMIC DNA]</scope>
    <source>
        <strain evidence="2">1</strain>
    </source>
</reference>
<name>A0A563VS74_9CYAN</name>